<feature type="compositionally biased region" description="Polar residues" evidence="2">
    <location>
        <begin position="106"/>
        <end position="137"/>
    </location>
</feature>
<dbReference type="GeneID" id="34607989"/>
<dbReference type="InterPro" id="IPR036638">
    <property type="entry name" value="HLH_DNA-bd_sf"/>
</dbReference>
<name>A0A1L9SU34_9EURO</name>
<protein>
    <recommendedName>
        <fullName evidence="3">BHLH domain-containing protein</fullName>
    </recommendedName>
</protein>
<organism evidence="4 5">
    <name type="scientific">Penicilliopsis zonata CBS 506.65</name>
    <dbReference type="NCBI Taxonomy" id="1073090"/>
    <lineage>
        <taxon>Eukaryota</taxon>
        <taxon>Fungi</taxon>
        <taxon>Dikarya</taxon>
        <taxon>Ascomycota</taxon>
        <taxon>Pezizomycotina</taxon>
        <taxon>Eurotiomycetes</taxon>
        <taxon>Eurotiomycetidae</taxon>
        <taxon>Eurotiales</taxon>
        <taxon>Aspergillaceae</taxon>
        <taxon>Penicilliopsis</taxon>
    </lineage>
</organism>
<evidence type="ECO:0000256" key="2">
    <source>
        <dbReference type="SAM" id="MobiDB-lite"/>
    </source>
</evidence>
<accession>A0A1L9SU34</accession>
<dbReference type="PROSITE" id="PS50888">
    <property type="entry name" value="BHLH"/>
    <property type="match status" value="1"/>
</dbReference>
<evidence type="ECO:0000313" key="4">
    <source>
        <dbReference type="EMBL" id="OJJ50646.1"/>
    </source>
</evidence>
<evidence type="ECO:0000256" key="1">
    <source>
        <dbReference type="SAM" id="Coils"/>
    </source>
</evidence>
<dbReference type="STRING" id="1073090.A0A1L9SU34"/>
<feature type="coiled-coil region" evidence="1">
    <location>
        <begin position="206"/>
        <end position="233"/>
    </location>
</feature>
<dbReference type="SUPFAM" id="SSF47459">
    <property type="entry name" value="HLH, helix-loop-helix DNA-binding domain"/>
    <property type="match status" value="1"/>
</dbReference>
<dbReference type="Pfam" id="PF00010">
    <property type="entry name" value="HLH"/>
    <property type="match status" value="1"/>
</dbReference>
<dbReference type="PANTHER" id="PTHR47336">
    <property type="entry name" value="TRANSCRIPTION FACTOR HMS1-RELATED"/>
    <property type="match status" value="1"/>
</dbReference>
<dbReference type="InterPro" id="IPR011598">
    <property type="entry name" value="bHLH_dom"/>
</dbReference>
<dbReference type="RefSeq" id="XP_022585156.1">
    <property type="nucleotide sequence ID" value="XM_022721524.1"/>
</dbReference>
<dbReference type="Proteomes" id="UP000184188">
    <property type="component" value="Unassembled WGS sequence"/>
</dbReference>
<evidence type="ECO:0000313" key="5">
    <source>
        <dbReference type="Proteomes" id="UP000184188"/>
    </source>
</evidence>
<dbReference type="EMBL" id="KV878336">
    <property type="protein sequence ID" value="OJJ50646.1"/>
    <property type="molecule type" value="Genomic_DNA"/>
</dbReference>
<dbReference type="GO" id="GO:0046983">
    <property type="term" value="F:protein dimerization activity"/>
    <property type="evidence" value="ECO:0007669"/>
    <property type="project" value="InterPro"/>
</dbReference>
<feature type="domain" description="BHLH" evidence="3">
    <location>
        <begin position="141"/>
        <end position="216"/>
    </location>
</feature>
<dbReference type="Gene3D" id="4.10.280.10">
    <property type="entry name" value="Helix-loop-helix DNA-binding domain"/>
    <property type="match status" value="1"/>
</dbReference>
<feature type="compositionally biased region" description="Low complexity" evidence="2">
    <location>
        <begin position="175"/>
        <end position="186"/>
    </location>
</feature>
<reference evidence="5" key="1">
    <citation type="journal article" date="2017" name="Genome Biol.">
        <title>Comparative genomics reveals high biological diversity and specific adaptations in the industrially and medically important fungal genus Aspergillus.</title>
        <authorList>
            <person name="de Vries R.P."/>
            <person name="Riley R."/>
            <person name="Wiebenga A."/>
            <person name="Aguilar-Osorio G."/>
            <person name="Amillis S."/>
            <person name="Uchima C.A."/>
            <person name="Anderluh G."/>
            <person name="Asadollahi M."/>
            <person name="Askin M."/>
            <person name="Barry K."/>
            <person name="Battaglia E."/>
            <person name="Bayram O."/>
            <person name="Benocci T."/>
            <person name="Braus-Stromeyer S.A."/>
            <person name="Caldana C."/>
            <person name="Canovas D."/>
            <person name="Cerqueira G.C."/>
            <person name="Chen F."/>
            <person name="Chen W."/>
            <person name="Choi C."/>
            <person name="Clum A."/>
            <person name="Dos Santos R.A."/>
            <person name="Damasio A.R."/>
            <person name="Diallinas G."/>
            <person name="Emri T."/>
            <person name="Fekete E."/>
            <person name="Flipphi M."/>
            <person name="Freyberg S."/>
            <person name="Gallo A."/>
            <person name="Gournas C."/>
            <person name="Habgood R."/>
            <person name="Hainaut M."/>
            <person name="Harispe M.L."/>
            <person name="Henrissat B."/>
            <person name="Hilden K.S."/>
            <person name="Hope R."/>
            <person name="Hossain A."/>
            <person name="Karabika E."/>
            <person name="Karaffa L."/>
            <person name="Karanyi Z."/>
            <person name="Krasevec N."/>
            <person name="Kuo A."/>
            <person name="Kusch H."/>
            <person name="LaButti K."/>
            <person name="Lagendijk E.L."/>
            <person name="Lapidus A."/>
            <person name="Levasseur A."/>
            <person name="Lindquist E."/>
            <person name="Lipzen A."/>
            <person name="Logrieco A.F."/>
            <person name="MacCabe A."/>
            <person name="Maekelae M.R."/>
            <person name="Malavazi I."/>
            <person name="Melin P."/>
            <person name="Meyer V."/>
            <person name="Mielnichuk N."/>
            <person name="Miskei M."/>
            <person name="Molnar A.P."/>
            <person name="Mule G."/>
            <person name="Ngan C.Y."/>
            <person name="Orejas M."/>
            <person name="Orosz E."/>
            <person name="Ouedraogo J.P."/>
            <person name="Overkamp K.M."/>
            <person name="Park H.-S."/>
            <person name="Perrone G."/>
            <person name="Piumi F."/>
            <person name="Punt P.J."/>
            <person name="Ram A.F."/>
            <person name="Ramon A."/>
            <person name="Rauscher S."/>
            <person name="Record E."/>
            <person name="Riano-Pachon D.M."/>
            <person name="Robert V."/>
            <person name="Roehrig J."/>
            <person name="Ruller R."/>
            <person name="Salamov A."/>
            <person name="Salih N.S."/>
            <person name="Samson R.A."/>
            <person name="Sandor E."/>
            <person name="Sanguinetti M."/>
            <person name="Schuetze T."/>
            <person name="Sepcic K."/>
            <person name="Shelest E."/>
            <person name="Sherlock G."/>
            <person name="Sophianopoulou V."/>
            <person name="Squina F.M."/>
            <person name="Sun H."/>
            <person name="Susca A."/>
            <person name="Todd R.B."/>
            <person name="Tsang A."/>
            <person name="Unkles S.E."/>
            <person name="van de Wiele N."/>
            <person name="van Rossen-Uffink D."/>
            <person name="Oliveira J.V."/>
            <person name="Vesth T.C."/>
            <person name="Visser J."/>
            <person name="Yu J.-H."/>
            <person name="Zhou M."/>
            <person name="Andersen M.R."/>
            <person name="Archer D.B."/>
            <person name="Baker S.E."/>
            <person name="Benoit I."/>
            <person name="Brakhage A.A."/>
            <person name="Braus G.H."/>
            <person name="Fischer R."/>
            <person name="Frisvad J.C."/>
            <person name="Goldman G.H."/>
            <person name="Houbraken J."/>
            <person name="Oakley B."/>
            <person name="Pocsi I."/>
            <person name="Scazzocchio C."/>
            <person name="Seiboth B."/>
            <person name="vanKuyk P.A."/>
            <person name="Wortman J."/>
            <person name="Dyer P.S."/>
            <person name="Grigoriev I.V."/>
        </authorList>
    </citation>
    <scope>NUCLEOTIDE SEQUENCE [LARGE SCALE GENOMIC DNA]</scope>
    <source>
        <strain evidence="5">CBS 506.65</strain>
    </source>
</reference>
<evidence type="ECO:0000259" key="3">
    <source>
        <dbReference type="PROSITE" id="PS50888"/>
    </source>
</evidence>
<keyword evidence="5" id="KW-1185">Reference proteome</keyword>
<dbReference type="PANTHER" id="PTHR47336:SF4">
    <property type="entry name" value="BHLH TRANSCRIPTION FACTOR (EUROFUNG)"/>
    <property type="match status" value="1"/>
</dbReference>
<dbReference type="InterPro" id="IPR052099">
    <property type="entry name" value="Regulatory_TF_Diverse"/>
</dbReference>
<feature type="region of interest" description="Disordered" evidence="2">
    <location>
        <begin position="172"/>
        <end position="199"/>
    </location>
</feature>
<dbReference type="SMART" id="SM00353">
    <property type="entry name" value="HLH"/>
    <property type="match status" value="1"/>
</dbReference>
<sequence length="246" mass="26890">MMPLAAKDFPQVDPFAAQGVSGFVISNNEDVLSCGSISSDHESDDQAWSPTLNISPVLPAIPEPEPLSPRAMIEPIDTRRRSVPQPRWPSTSPRSPRETRAKKTSRSLSDSMASVQSESQSPSTTITAHTPSQTPTMRNAAKRAAHNIIEKRYRTNMNAKFVALEKAMATPHGVSKNSSCSSSSPSVTNPASRPGAAASLKKSEILSNAITYIQELQEENRAMQKEMALLKQNLLPGGIWRHKREY</sequence>
<feature type="region of interest" description="Disordered" evidence="2">
    <location>
        <begin position="35"/>
        <end position="142"/>
    </location>
</feature>
<proteinExistence type="predicted"/>
<dbReference type="AlphaFoldDB" id="A0A1L9SU34"/>
<dbReference type="VEuPathDB" id="FungiDB:ASPZODRAFT_126553"/>
<feature type="compositionally biased region" description="Low complexity" evidence="2">
    <location>
        <begin position="84"/>
        <end position="94"/>
    </location>
</feature>
<dbReference type="OrthoDB" id="2133190at2759"/>
<keyword evidence="1" id="KW-0175">Coiled coil</keyword>
<gene>
    <name evidence="4" type="ORF">ASPZODRAFT_126553</name>
</gene>